<keyword evidence="8" id="KW-1015">Disulfide bond</keyword>
<gene>
    <name evidence="10" type="ORF">J8A68_003203</name>
</gene>
<evidence type="ECO:0000256" key="1">
    <source>
        <dbReference type="ARBA" id="ARBA00003195"/>
    </source>
</evidence>
<keyword evidence="9" id="KW-0999">Mitochondrion inner membrane</keyword>
<dbReference type="RefSeq" id="XP_049263521.1">
    <property type="nucleotide sequence ID" value="XM_049407034.1"/>
</dbReference>
<dbReference type="PROSITE" id="PS51808">
    <property type="entry name" value="CHCH"/>
    <property type="match status" value="1"/>
</dbReference>
<dbReference type="Proteomes" id="UP000694255">
    <property type="component" value="Unassembled WGS sequence"/>
</dbReference>
<evidence type="ECO:0000313" key="11">
    <source>
        <dbReference type="Proteomes" id="UP000694255"/>
    </source>
</evidence>
<evidence type="ECO:0000256" key="6">
    <source>
        <dbReference type="ARBA" id="ARBA00022982"/>
    </source>
</evidence>
<sequence>MGFGQLVSGSRRWENVESNPMPKDIPDVDEVGATSAPLLSASFFIGDRCKPYNDDFMLCKDENNGGTLDCLKEGRRVTRCAISVLRDINKHCFDEFKLHYDCLEQNNQYFGRCRASEGVLSKCVFDNLKLVKKIPGVEEQIQDKKKPIYANSSKDNRLTAEFLKKKEFAAQSSE</sequence>
<dbReference type="PANTHER" id="PTHR13344:SF0">
    <property type="entry name" value="NADH DEHYDROGENASE [UBIQUINONE] 1 ALPHA SUBCOMPLEX SUBUNIT 8"/>
    <property type="match status" value="1"/>
</dbReference>
<keyword evidence="3 9" id="KW-0813">Transport</keyword>
<evidence type="ECO:0000256" key="8">
    <source>
        <dbReference type="ARBA" id="ARBA00023157"/>
    </source>
</evidence>
<dbReference type="GO" id="GO:0005739">
    <property type="term" value="C:mitochondrion"/>
    <property type="evidence" value="ECO:0007669"/>
    <property type="project" value="UniProtKB-SubCell"/>
</dbReference>
<dbReference type="AlphaFoldDB" id="A0A8J5UYT9"/>
<comment type="subcellular location">
    <subcellularLocation>
        <location evidence="9">Mitochondrion inner membrane</location>
    </subcellularLocation>
</comment>
<dbReference type="GeneID" id="73470004"/>
<keyword evidence="11" id="KW-1185">Reference proteome</keyword>
<protein>
    <recommendedName>
        <fullName evidence="9">NADH-ubiquinone oxidoreductase</fullName>
    </recommendedName>
</protein>
<comment type="similarity">
    <text evidence="2 9">Belongs to the complex I NDUFA8 subunit family.</text>
</comment>
<accession>A0A8J5UYT9</accession>
<comment type="caution">
    <text evidence="10">The sequence shown here is derived from an EMBL/GenBank/DDBJ whole genome shotgun (WGS) entry which is preliminary data.</text>
</comment>
<organism evidence="10 11">
    <name type="scientific">[Candida] subhashii</name>
    <dbReference type="NCBI Taxonomy" id="561895"/>
    <lineage>
        <taxon>Eukaryota</taxon>
        <taxon>Fungi</taxon>
        <taxon>Dikarya</taxon>
        <taxon>Ascomycota</taxon>
        <taxon>Saccharomycotina</taxon>
        <taxon>Pichiomycetes</taxon>
        <taxon>Debaryomycetaceae</taxon>
        <taxon>Spathaspora</taxon>
    </lineage>
</organism>
<dbReference type="GO" id="GO:0006120">
    <property type="term" value="P:mitochondrial electron transport, NADH to ubiquinone"/>
    <property type="evidence" value="ECO:0007669"/>
    <property type="project" value="InterPro"/>
</dbReference>
<keyword evidence="7 9" id="KW-0496">Mitochondrion</keyword>
<dbReference type="EMBL" id="JAGSYN010000141">
    <property type="protein sequence ID" value="KAG7663289.1"/>
    <property type="molecule type" value="Genomic_DNA"/>
</dbReference>
<keyword evidence="4 9" id="KW-0679">Respiratory chain</keyword>
<dbReference type="OrthoDB" id="276296at2759"/>
<keyword evidence="5" id="KW-0677">Repeat</keyword>
<comment type="function">
    <text evidence="1 9">Accessory subunit of the mitochondrial membrane respiratory chain NADH dehydrogenase (Complex I), that is believed not to be involved in catalysis. Complex I functions in the transfer of electrons from NADH to the respiratory chain. The immediate electron acceptor for the enzyme is believed to be ubiquinone.</text>
</comment>
<reference evidence="10 11" key="1">
    <citation type="journal article" date="2021" name="DNA Res.">
        <title>Genome analysis of Candida subhashii reveals its hybrid nature and dual mitochondrial genome conformations.</title>
        <authorList>
            <person name="Mixao V."/>
            <person name="Hegedusova E."/>
            <person name="Saus E."/>
            <person name="Pryszcz L.P."/>
            <person name="Cillingova A."/>
            <person name="Nosek J."/>
            <person name="Gabaldon T."/>
        </authorList>
    </citation>
    <scope>NUCLEOTIDE SEQUENCE [LARGE SCALE GENOMIC DNA]</scope>
    <source>
        <strain evidence="10 11">CBS 10753</strain>
    </source>
</reference>
<name>A0A8J5UYT9_9ASCO</name>
<dbReference type="InterPro" id="IPR016680">
    <property type="entry name" value="NDUFA8"/>
</dbReference>
<evidence type="ECO:0000256" key="2">
    <source>
        <dbReference type="ARBA" id="ARBA00010705"/>
    </source>
</evidence>
<keyword evidence="9" id="KW-0472">Membrane</keyword>
<evidence type="ECO:0000256" key="4">
    <source>
        <dbReference type="ARBA" id="ARBA00022660"/>
    </source>
</evidence>
<evidence type="ECO:0000256" key="5">
    <source>
        <dbReference type="ARBA" id="ARBA00022737"/>
    </source>
</evidence>
<proteinExistence type="inferred from homology"/>
<evidence type="ECO:0000256" key="3">
    <source>
        <dbReference type="ARBA" id="ARBA00022448"/>
    </source>
</evidence>
<evidence type="ECO:0000256" key="9">
    <source>
        <dbReference type="PIRNR" id="PIRNR017016"/>
    </source>
</evidence>
<evidence type="ECO:0000256" key="7">
    <source>
        <dbReference type="ARBA" id="ARBA00023128"/>
    </source>
</evidence>
<keyword evidence="6 9" id="KW-0249">Electron transport</keyword>
<dbReference type="PIRSF" id="PIRSF017016">
    <property type="entry name" value="NDUA8"/>
    <property type="match status" value="1"/>
</dbReference>
<dbReference type="PANTHER" id="PTHR13344">
    <property type="entry name" value="NADH-UBIQUINONE OXIDOREDUCTASE"/>
    <property type="match status" value="1"/>
</dbReference>
<evidence type="ECO:0000313" key="10">
    <source>
        <dbReference type="EMBL" id="KAG7663289.1"/>
    </source>
</evidence>